<dbReference type="Proteomes" id="UP001241377">
    <property type="component" value="Unassembled WGS sequence"/>
</dbReference>
<accession>A0ACC2VVK5</accession>
<organism evidence="1 2">
    <name type="scientific">Naganishia cerealis</name>
    <dbReference type="NCBI Taxonomy" id="610337"/>
    <lineage>
        <taxon>Eukaryota</taxon>
        <taxon>Fungi</taxon>
        <taxon>Dikarya</taxon>
        <taxon>Basidiomycota</taxon>
        <taxon>Agaricomycotina</taxon>
        <taxon>Tremellomycetes</taxon>
        <taxon>Filobasidiales</taxon>
        <taxon>Filobasidiaceae</taxon>
        <taxon>Naganishia</taxon>
    </lineage>
</organism>
<protein>
    <submittedName>
        <fullName evidence="1">Uncharacterized protein</fullName>
    </submittedName>
</protein>
<keyword evidence="2" id="KW-1185">Reference proteome</keyword>
<name>A0ACC2VVK5_9TREE</name>
<proteinExistence type="predicted"/>
<evidence type="ECO:0000313" key="2">
    <source>
        <dbReference type="Proteomes" id="UP001241377"/>
    </source>
</evidence>
<dbReference type="EMBL" id="JASBWR010000051">
    <property type="protein sequence ID" value="KAJ9102641.1"/>
    <property type="molecule type" value="Genomic_DNA"/>
</dbReference>
<gene>
    <name evidence="1" type="ORF">QFC19_004750</name>
</gene>
<sequence length="392" mass="40186">MSATNTSSPAAGPHICIVGGGIIGVCTAYYLSLHPSLPPGASISIIEATAVASGASGKAGGLLAEDWHGGATAALGKLSYRLHAELADQFGGEKEWGFRKVDTLSVTTDVNGKSKKAPPVDWLPRGTVLASRVLGTTTTTSQVHPEQFTKYILDRFLGKPHTSLIHGSATSLTLSATSTPESLTLTTASGNEQTIPCTTLILAAGPWTGRLAKKLLPAGPAARCKVDGQRAHSIVLESKQATLSAHALFTDMTLQDGSNAEPEVYCRPDGTAYICGQTDNEPLPATTADVTPSPAAITTLHAQARTLSPHLDASSSASSEAGATVRAEQACFLPLSHRGTPLIGAVPGLNKVYVASGHSCWGICNAPGTGKVLSEIVLQGKATSADVAALAP</sequence>
<reference evidence="1" key="1">
    <citation type="submission" date="2023-04" db="EMBL/GenBank/DDBJ databases">
        <title>Draft Genome sequencing of Naganishia species isolated from polar environments using Oxford Nanopore Technology.</title>
        <authorList>
            <person name="Leo P."/>
            <person name="Venkateswaran K."/>
        </authorList>
    </citation>
    <scope>NUCLEOTIDE SEQUENCE</scope>
    <source>
        <strain evidence="1">MNA-CCFEE 5261</strain>
    </source>
</reference>
<evidence type="ECO:0000313" key="1">
    <source>
        <dbReference type="EMBL" id="KAJ9102641.1"/>
    </source>
</evidence>
<comment type="caution">
    <text evidence="1">The sequence shown here is derived from an EMBL/GenBank/DDBJ whole genome shotgun (WGS) entry which is preliminary data.</text>
</comment>